<dbReference type="PhylomeDB" id="A0A0G4GGN9"/>
<dbReference type="OrthoDB" id="413361at2759"/>
<dbReference type="GO" id="GO:0003676">
    <property type="term" value="F:nucleic acid binding"/>
    <property type="evidence" value="ECO:0007669"/>
    <property type="project" value="InterPro"/>
</dbReference>
<feature type="region of interest" description="Disordered" evidence="10">
    <location>
        <begin position="411"/>
        <end position="442"/>
    </location>
</feature>
<evidence type="ECO:0000256" key="5">
    <source>
        <dbReference type="ARBA" id="ARBA00022842"/>
    </source>
</evidence>
<feature type="compositionally biased region" description="Pro residues" evidence="10">
    <location>
        <begin position="300"/>
        <end position="317"/>
    </location>
</feature>
<feature type="domain" description="Integrase catalytic" evidence="11">
    <location>
        <begin position="52"/>
        <end position="157"/>
    </location>
</feature>
<dbReference type="GO" id="GO:0004519">
    <property type="term" value="F:endonuclease activity"/>
    <property type="evidence" value="ECO:0007669"/>
    <property type="project" value="UniProtKB-KW"/>
</dbReference>
<dbReference type="GO" id="GO:0016787">
    <property type="term" value="F:hydrolase activity"/>
    <property type="evidence" value="ECO:0007669"/>
    <property type="project" value="UniProtKB-KW"/>
</dbReference>
<keyword evidence="9" id="KW-0233">DNA recombination</keyword>
<reference evidence="12 13" key="1">
    <citation type="submission" date="2014-11" db="EMBL/GenBank/DDBJ databases">
        <authorList>
            <person name="Zhu J."/>
            <person name="Qi W."/>
            <person name="Song R."/>
        </authorList>
    </citation>
    <scope>NUCLEOTIDE SEQUENCE [LARGE SCALE GENOMIC DNA]</scope>
</reference>
<dbReference type="Proteomes" id="UP000041254">
    <property type="component" value="Unassembled WGS sequence"/>
</dbReference>
<dbReference type="PANTHER" id="PTHR42648">
    <property type="entry name" value="TRANSPOSASE, PUTATIVE-RELATED"/>
    <property type="match status" value="1"/>
</dbReference>
<evidence type="ECO:0000256" key="10">
    <source>
        <dbReference type="SAM" id="MobiDB-lite"/>
    </source>
</evidence>
<dbReference type="STRING" id="1169540.A0A0G4GGN9"/>
<evidence type="ECO:0000313" key="13">
    <source>
        <dbReference type="Proteomes" id="UP000041254"/>
    </source>
</evidence>
<evidence type="ECO:0000256" key="2">
    <source>
        <dbReference type="ARBA" id="ARBA00022723"/>
    </source>
</evidence>
<evidence type="ECO:0000256" key="4">
    <source>
        <dbReference type="ARBA" id="ARBA00022801"/>
    </source>
</evidence>
<gene>
    <name evidence="12" type="ORF">Vbra_820</name>
</gene>
<feature type="compositionally biased region" description="Low complexity" evidence="10">
    <location>
        <begin position="286"/>
        <end position="299"/>
    </location>
</feature>
<dbReference type="VEuPathDB" id="CryptoDB:Vbra_820"/>
<name>A0A0G4GGN9_VITBC</name>
<dbReference type="AlphaFoldDB" id="A0A0G4GGN9"/>
<dbReference type="SUPFAM" id="SSF53098">
    <property type="entry name" value="Ribonuclease H-like"/>
    <property type="match status" value="1"/>
</dbReference>
<keyword evidence="13" id="KW-1185">Reference proteome</keyword>
<dbReference type="GO" id="GO:0006310">
    <property type="term" value="P:DNA recombination"/>
    <property type="evidence" value="ECO:0007669"/>
    <property type="project" value="UniProtKB-KW"/>
</dbReference>
<evidence type="ECO:0000256" key="9">
    <source>
        <dbReference type="ARBA" id="ARBA00023172"/>
    </source>
</evidence>
<organism evidence="12 13">
    <name type="scientific">Vitrella brassicaformis (strain CCMP3155)</name>
    <dbReference type="NCBI Taxonomy" id="1169540"/>
    <lineage>
        <taxon>Eukaryota</taxon>
        <taxon>Sar</taxon>
        <taxon>Alveolata</taxon>
        <taxon>Colpodellida</taxon>
        <taxon>Vitrellaceae</taxon>
        <taxon>Vitrella</taxon>
    </lineage>
</organism>
<keyword evidence="8" id="KW-0548">Nucleotidyltransferase</keyword>
<evidence type="ECO:0000256" key="8">
    <source>
        <dbReference type="ARBA" id="ARBA00022932"/>
    </source>
</evidence>
<dbReference type="InterPro" id="IPR036397">
    <property type="entry name" value="RNaseH_sf"/>
</dbReference>
<evidence type="ECO:0000313" key="12">
    <source>
        <dbReference type="EMBL" id="CEM28793.1"/>
    </source>
</evidence>
<keyword evidence="5" id="KW-0460">Magnesium</keyword>
<keyword evidence="1" id="KW-0540">Nuclease</keyword>
<dbReference type="InParanoid" id="A0A0G4GGN9"/>
<dbReference type="Pfam" id="PF25597">
    <property type="entry name" value="SH3_retrovirus"/>
    <property type="match status" value="1"/>
</dbReference>
<evidence type="ECO:0000256" key="7">
    <source>
        <dbReference type="ARBA" id="ARBA00022918"/>
    </source>
</evidence>
<keyword evidence="6" id="KW-0229">DNA integration</keyword>
<keyword evidence="8" id="KW-0239">DNA-directed DNA polymerase</keyword>
<proteinExistence type="predicted"/>
<dbReference type="EMBL" id="CDMY01000659">
    <property type="protein sequence ID" value="CEM28793.1"/>
    <property type="molecule type" value="Genomic_DNA"/>
</dbReference>
<dbReference type="PROSITE" id="PS50994">
    <property type="entry name" value="INTEGRASE"/>
    <property type="match status" value="1"/>
</dbReference>
<keyword evidence="2" id="KW-0479">Metal-binding</keyword>
<sequence length="442" mass="50200">MRLKNVCKEPGTRAKEAFDLVHLDHKPMKVASVKGDTGFFVMVDDKTRHAMGKVKTLWSDGAKEFRYGKLEQYCIEHRIRQRFNAPYHRDEGGVVEHKVGMLMALMTSIMAESGMPDECWPYALDYAVKVYNMTVTKATRLPDGRPTSPHYALYGKKASIKGLFIFGSAAFVHQREEIRRGLQAKGKIMVMLGMAPRMKGTYRVLDLNTKKMYETPEVIVDERRFPFKERRERMMNPTPAPWAHNDQRPHPVVGRSDTTIDNISLPHTTAAHPPQDIASQPPTPTTPTATAGSAAATPPTLTPPSPPPVVVQPPQQQPPQQQEGRQAREGAREGLRQKVQPPKRDQQEGYDFSGCGQRQVNIIRTEEESKMPTMQDYISMRAPQLHGSTILRRQHAQREWQERINDRIRERLRKSPPKRYEDDGGVHVQIEGETEESCATTH</sequence>
<dbReference type="InterPro" id="IPR012337">
    <property type="entry name" value="RNaseH-like_sf"/>
</dbReference>
<feature type="compositionally biased region" description="Basic and acidic residues" evidence="10">
    <location>
        <begin position="325"/>
        <end position="347"/>
    </location>
</feature>
<dbReference type="InterPro" id="IPR001584">
    <property type="entry name" value="Integrase_cat-core"/>
</dbReference>
<evidence type="ECO:0000256" key="3">
    <source>
        <dbReference type="ARBA" id="ARBA00022759"/>
    </source>
</evidence>
<feature type="compositionally biased region" description="Polar residues" evidence="10">
    <location>
        <begin position="256"/>
        <end position="267"/>
    </location>
</feature>
<dbReference type="Gene3D" id="3.30.420.10">
    <property type="entry name" value="Ribonuclease H-like superfamily/Ribonuclease H"/>
    <property type="match status" value="1"/>
</dbReference>
<keyword evidence="3" id="KW-0255">Endonuclease</keyword>
<dbReference type="GO" id="GO:0003964">
    <property type="term" value="F:RNA-directed DNA polymerase activity"/>
    <property type="evidence" value="ECO:0007669"/>
    <property type="project" value="UniProtKB-KW"/>
</dbReference>
<dbReference type="PANTHER" id="PTHR42648:SF11">
    <property type="entry name" value="TRANSPOSON TY4-P GAG-POL POLYPROTEIN"/>
    <property type="match status" value="1"/>
</dbReference>
<evidence type="ECO:0000256" key="1">
    <source>
        <dbReference type="ARBA" id="ARBA00022722"/>
    </source>
</evidence>
<keyword evidence="8" id="KW-0808">Transferase</keyword>
<dbReference type="GO" id="GO:0003887">
    <property type="term" value="F:DNA-directed DNA polymerase activity"/>
    <property type="evidence" value="ECO:0007669"/>
    <property type="project" value="UniProtKB-KW"/>
</dbReference>
<keyword evidence="7" id="KW-0695">RNA-directed DNA polymerase</keyword>
<evidence type="ECO:0000259" key="11">
    <source>
        <dbReference type="PROSITE" id="PS50994"/>
    </source>
</evidence>
<dbReference type="InterPro" id="IPR039537">
    <property type="entry name" value="Retrotran_Ty1/copia-like"/>
</dbReference>
<dbReference type="GO" id="GO:0046872">
    <property type="term" value="F:metal ion binding"/>
    <property type="evidence" value="ECO:0007669"/>
    <property type="project" value="UniProtKB-KW"/>
</dbReference>
<feature type="region of interest" description="Disordered" evidence="10">
    <location>
        <begin position="236"/>
        <end position="356"/>
    </location>
</feature>
<dbReference type="InterPro" id="IPR057670">
    <property type="entry name" value="SH3_retrovirus"/>
</dbReference>
<dbReference type="GO" id="GO:0015074">
    <property type="term" value="P:DNA integration"/>
    <property type="evidence" value="ECO:0007669"/>
    <property type="project" value="UniProtKB-KW"/>
</dbReference>
<evidence type="ECO:0000256" key="6">
    <source>
        <dbReference type="ARBA" id="ARBA00022908"/>
    </source>
</evidence>
<accession>A0A0G4GGN9</accession>
<keyword evidence="4" id="KW-0378">Hydrolase</keyword>
<protein>
    <recommendedName>
        <fullName evidence="11">Integrase catalytic domain-containing protein</fullName>
    </recommendedName>
</protein>